<comment type="caution">
    <text evidence="2">The sequence shown here is derived from an EMBL/GenBank/DDBJ whole genome shotgun (WGS) entry which is preliminary data.</text>
</comment>
<reference evidence="2 3" key="1">
    <citation type="journal article" date="2016" name="BMC Genomics">
        <title>Comparative genomic and transcriptomic analyses of the Fuzhuan brick tea-fermentation fungus Aspergillus cristatus.</title>
        <authorList>
            <person name="Ge Y."/>
            <person name="Wang Y."/>
            <person name="Liu Y."/>
            <person name="Tan Y."/>
            <person name="Ren X."/>
            <person name="Zhang X."/>
            <person name="Hyde K.D."/>
            <person name="Liu Y."/>
            <person name="Liu Z."/>
        </authorList>
    </citation>
    <scope>NUCLEOTIDE SEQUENCE [LARGE SCALE GENOMIC DNA]</scope>
    <source>
        <strain evidence="2 3">GZAAS20.1005</strain>
    </source>
</reference>
<dbReference type="Proteomes" id="UP000094569">
    <property type="component" value="Unassembled WGS sequence"/>
</dbReference>
<name>A0A1E3B3K4_ASPCR</name>
<dbReference type="AlphaFoldDB" id="A0A1E3B3K4"/>
<dbReference type="OrthoDB" id="5413827at2759"/>
<feature type="domain" description="DUF7730" evidence="1">
    <location>
        <begin position="30"/>
        <end position="154"/>
    </location>
</feature>
<evidence type="ECO:0000313" key="2">
    <source>
        <dbReference type="EMBL" id="ODM15517.1"/>
    </source>
</evidence>
<dbReference type="VEuPathDB" id="FungiDB:SI65_09120"/>
<dbReference type="InterPro" id="IPR056632">
    <property type="entry name" value="DUF7730"/>
</dbReference>
<gene>
    <name evidence="2" type="ORF">SI65_09120</name>
</gene>
<sequence length="257" mass="29765">MPGIIYPSTYQPSTRQANPLKSNARNITLQSGLLRLPTELRLKIYEYALSVPNEYSNERPMIVINDRGNAFTSRGRYRALQMCPSWENDDGTTRKLLRVNRLIHDEAEDFLYSHNTLFFRNSFDLDRLGAFLDTLSATARNRIRSVGFEVFFFVHSQTGVPKRTLKQYEQAGRLLQEKLPRWSTVLFYLDPRFYYPSATVGGRELSARGVLYLATRFGAMRKEVHFFPVPGIHRHVTDEAQRLLRRGSRGSQERPSL</sequence>
<organism evidence="2 3">
    <name type="scientific">Aspergillus cristatus</name>
    <name type="common">Chinese Fuzhuan brick tea-fermentation fungus</name>
    <name type="synonym">Eurotium cristatum</name>
    <dbReference type="NCBI Taxonomy" id="573508"/>
    <lineage>
        <taxon>Eukaryota</taxon>
        <taxon>Fungi</taxon>
        <taxon>Dikarya</taxon>
        <taxon>Ascomycota</taxon>
        <taxon>Pezizomycotina</taxon>
        <taxon>Eurotiomycetes</taxon>
        <taxon>Eurotiomycetidae</taxon>
        <taxon>Eurotiales</taxon>
        <taxon>Aspergillaceae</taxon>
        <taxon>Aspergillus</taxon>
        <taxon>Aspergillus subgen. Aspergillus</taxon>
    </lineage>
</organism>
<dbReference type="Pfam" id="PF24864">
    <property type="entry name" value="DUF7730"/>
    <property type="match status" value="1"/>
</dbReference>
<dbReference type="PANTHER" id="PTHR42085">
    <property type="entry name" value="F-BOX DOMAIN-CONTAINING PROTEIN"/>
    <property type="match status" value="1"/>
</dbReference>
<dbReference type="EMBL" id="JXNT01000016">
    <property type="protein sequence ID" value="ODM15517.1"/>
    <property type="molecule type" value="Genomic_DNA"/>
</dbReference>
<proteinExistence type="predicted"/>
<evidence type="ECO:0000259" key="1">
    <source>
        <dbReference type="Pfam" id="PF24864"/>
    </source>
</evidence>
<evidence type="ECO:0000313" key="3">
    <source>
        <dbReference type="Proteomes" id="UP000094569"/>
    </source>
</evidence>
<protein>
    <recommendedName>
        <fullName evidence="1">DUF7730 domain-containing protein</fullName>
    </recommendedName>
</protein>
<dbReference type="PANTHER" id="PTHR42085:SF2">
    <property type="entry name" value="F-BOX DOMAIN-CONTAINING PROTEIN"/>
    <property type="match status" value="1"/>
</dbReference>
<keyword evidence="3" id="KW-1185">Reference proteome</keyword>
<dbReference type="InterPro" id="IPR038883">
    <property type="entry name" value="AN11006-like"/>
</dbReference>
<accession>A0A1E3B3K4</accession>